<evidence type="ECO:0000256" key="1">
    <source>
        <dbReference type="SAM" id="MobiDB-lite"/>
    </source>
</evidence>
<reference evidence="4" key="1">
    <citation type="submission" date="2022-11" db="UniProtKB">
        <authorList>
            <consortium name="WormBaseParasite"/>
        </authorList>
    </citation>
    <scope>IDENTIFICATION</scope>
</reference>
<dbReference type="InterPro" id="IPR049483">
    <property type="entry name" value="FAF1_2-like_UAS"/>
</dbReference>
<dbReference type="SMART" id="SM00594">
    <property type="entry name" value="UAS"/>
    <property type="match status" value="1"/>
</dbReference>
<dbReference type="InterPro" id="IPR006577">
    <property type="entry name" value="UAS"/>
</dbReference>
<dbReference type="WBParaSite" id="jg11367">
    <property type="protein sequence ID" value="jg11367"/>
    <property type="gene ID" value="jg11367"/>
</dbReference>
<accession>A0A915CQ73</accession>
<feature type="compositionally biased region" description="Acidic residues" evidence="1">
    <location>
        <begin position="38"/>
        <end position="55"/>
    </location>
</feature>
<name>A0A915CQ73_9BILA</name>
<dbReference type="GO" id="GO:0043130">
    <property type="term" value="F:ubiquitin binding"/>
    <property type="evidence" value="ECO:0007669"/>
    <property type="project" value="TreeGrafter"/>
</dbReference>
<dbReference type="Pfam" id="PF21021">
    <property type="entry name" value="FAF1"/>
    <property type="match status" value="1"/>
</dbReference>
<feature type="region of interest" description="Disordered" evidence="1">
    <location>
        <begin position="249"/>
        <end position="280"/>
    </location>
</feature>
<organism evidence="3 4">
    <name type="scientific">Ditylenchus dipsaci</name>
    <dbReference type="NCBI Taxonomy" id="166011"/>
    <lineage>
        <taxon>Eukaryota</taxon>
        <taxon>Metazoa</taxon>
        <taxon>Ecdysozoa</taxon>
        <taxon>Nematoda</taxon>
        <taxon>Chromadorea</taxon>
        <taxon>Rhabditida</taxon>
        <taxon>Tylenchina</taxon>
        <taxon>Tylenchomorpha</taxon>
        <taxon>Sphaerularioidea</taxon>
        <taxon>Anguinidae</taxon>
        <taxon>Anguininae</taxon>
        <taxon>Ditylenchus</taxon>
    </lineage>
</organism>
<dbReference type="Gene3D" id="3.40.30.10">
    <property type="entry name" value="Glutaredoxin"/>
    <property type="match status" value="1"/>
</dbReference>
<dbReference type="GO" id="GO:0005634">
    <property type="term" value="C:nucleus"/>
    <property type="evidence" value="ECO:0007669"/>
    <property type="project" value="TreeGrafter"/>
</dbReference>
<evidence type="ECO:0000313" key="3">
    <source>
        <dbReference type="Proteomes" id="UP000887574"/>
    </source>
</evidence>
<keyword evidence="3" id="KW-1185">Reference proteome</keyword>
<dbReference type="GO" id="GO:0005783">
    <property type="term" value="C:endoplasmic reticulum"/>
    <property type="evidence" value="ECO:0007669"/>
    <property type="project" value="TreeGrafter"/>
</dbReference>
<dbReference type="GO" id="GO:0036503">
    <property type="term" value="P:ERAD pathway"/>
    <property type="evidence" value="ECO:0007669"/>
    <property type="project" value="TreeGrafter"/>
</dbReference>
<proteinExistence type="predicted"/>
<feature type="region of interest" description="Disordered" evidence="1">
    <location>
        <begin position="1"/>
        <end position="73"/>
    </location>
</feature>
<feature type="domain" description="UAS" evidence="2">
    <location>
        <begin position="91"/>
        <end position="230"/>
    </location>
</feature>
<protein>
    <submittedName>
        <fullName evidence="4">UAS domain-containing protein</fullName>
    </submittedName>
</protein>
<dbReference type="Proteomes" id="UP000887574">
    <property type="component" value="Unplaced"/>
</dbReference>
<evidence type="ECO:0000313" key="4">
    <source>
        <dbReference type="WBParaSite" id="jg11367"/>
    </source>
</evidence>
<dbReference type="PANTHER" id="PTHR23322:SF96">
    <property type="entry name" value="FAS-ASSOCIATED FACTOR 1"/>
    <property type="match status" value="1"/>
</dbReference>
<evidence type="ECO:0000259" key="2">
    <source>
        <dbReference type="SMART" id="SM00594"/>
    </source>
</evidence>
<dbReference type="InterPro" id="IPR050730">
    <property type="entry name" value="UBX_domain-protein"/>
</dbReference>
<dbReference type="PANTHER" id="PTHR23322">
    <property type="entry name" value="FAS-ASSOCIATED PROTEIN"/>
    <property type="match status" value="1"/>
</dbReference>
<sequence>MSSNLSDLSGSFEDLAETSHSDENVAKMSSLNLHDYEVESDSTEGEQEPDTSEGEAPDHQDLLSDEDEEISSSNQPLFPKLIYDIKGAVMNFGRVFNARYGTNHAPFFAGNLNEAIEEAFVAPGHPESDRKPLAIYLHSDDKDASASNVFPQKILCSETVSSLLSKQYVTWPFDMTSKYHQAVFYELISNTVCAEIKDEIQKIPVTKYPLLRKHNYRIDKDEKDVIKETDYIKKALGSDVKYFLDYQRPGKKSRNSGNTKFSGPPEVPSGGKKKSQQSKVTTIKLPKTTDVASFTDLSKFTVDVSSHPLTFRNVYEFSVNADSCFAFEFSLLREKQVAKNLKIVTANLRDNEIGLLLEHCISGCSSKVVDFVNPLNDFAPISRMINLFQCANELSCASLFILLKLTEKAQLEVQQFIAQNTAGSSEDSKDLCILVHNRKEDRVLKMSFSQQYKKHVTVKFLKITVEDVSIV</sequence>
<dbReference type="AlphaFoldDB" id="A0A915CQ73"/>